<name>A0A850WJU7_PIACA</name>
<keyword evidence="6" id="KW-1185">Reference proteome</keyword>
<evidence type="ECO:0000256" key="4">
    <source>
        <dbReference type="ARBA" id="ARBA00023136"/>
    </source>
</evidence>
<dbReference type="Gene3D" id="1.10.1450.10">
    <property type="entry name" value="Tetraspanin"/>
    <property type="match status" value="1"/>
</dbReference>
<dbReference type="AlphaFoldDB" id="A0A850WJU7"/>
<evidence type="ECO:0000256" key="1">
    <source>
        <dbReference type="ARBA" id="ARBA00004141"/>
    </source>
</evidence>
<evidence type="ECO:0000313" key="5">
    <source>
        <dbReference type="EMBL" id="NWH70237.1"/>
    </source>
</evidence>
<dbReference type="Proteomes" id="UP000653271">
    <property type="component" value="Unassembled WGS sequence"/>
</dbReference>
<dbReference type="OrthoDB" id="438211at2759"/>
<feature type="non-terminal residue" evidence="5">
    <location>
        <position position="96"/>
    </location>
</feature>
<dbReference type="Pfam" id="PF00335">
    <property type="entry name" value="Tetraspanin"/>
    <property type="match status" value="1"/>
</dbReference>
<keyword evidence="3" id="KW-1133">Transmembrane helix</keyword>
<keyword evidence="2" id="KW-0812">Transmembrane</keyword>
<evidence type="ECO:0000256" key="3">
    <source>
        <dbReference type="ARBA" id="ARBA00022989"/>
    </source>
</evidence>
<protein>
    <submittedName>
        <fullName evidence="5">CD82 protein</fullName>
    </submittedName>
</protein>
<dbReference type="EMBL" id="WAAB01002010">
    <property type="protein sequence ID" value="NWH70237.1"/>
    <property type="molecule type" value="Genomic_DNA"/>
</dbReference>
<keyword evidence="4" id="KW-0472">Membrane</keyword>
<dbReference type="InterPro" id="IPR018499">
    <property type="entry name" value="Tetraspanin/Peripherin"/>
</dbReference>
<dbReference type="GO" id="GO:0016020">
    <property type="term" value="C:membrane"/>
    <property type="evidence" value="ECO:0007669"/>
    <property type="project" value="UniProtKB-SubCell"/>
</dbReference>
<comment type="subcellular location">
    <subcellularLocation>
        <location evidence="1">Membrane</location>
        <topology evidence="1">Multi-pass membrane protein</topology>
    </subcellularLocation>
</comment>
<dbReference type="SUPFAM" id="SSF48652">
    <property type="entry name" value="Tetraspanin"/>
    <property type="match status" value="1"/>
</dbReference>
<comment type="caution">
    <text evidence="5">The sequence shown here is derived from an EMBL/GenBank/DDBJ whole genome shotgun (WGS) entry which is preliminary data.</text>
</comment>
<accession>A0A850WJU7</accession>
<evidence type="ECO:0000313" key="6">
    <source>
        <dbReference type="Proteomes" id="UP000653271"/>
    </source>
</evidence>
<dbReference type="InterPro" id="IPR008952">
    <property type="entry name" value="Tetraspanin_EC2_sf"/>
</dbReference>
<reference evidence="5" key="1">
    <citation type="submission" date="2019-09" db="EMBL/GenBank/DDBJ databases">
        <title>Bird 10,000 Genomes (B10K) Project - Family phase.</title>
        <authorList>
            <person name="Zhang G."/>
        </authorList>
    </citation>
    <scope>NUCLEOTIDE SEQUENCE</scope>
    <source>
        <strain evidence="5">B10K-DU-008-47</strain>
        <tissue evidence="5">Mixed tissue sample</tissue>
    </source>
</reference>
<organism evidence="5 6">
    <name type="scientific">Piaya cayana</name>
    <name type="common">Common squirrel cuckoo</name>
    <dbReference type="NCBI Taxonomy" id="33601"/>
    <lineage>
        <taxon>Eukaryota</taxon>
        <taxon>Metazoa</taxon>
        <taxon>Chordata</taxon>
        <taxon>Craniata</taxon>
        <taxon>Vertebrata</taxon>
        <taxon>Euteleostomi</taxon>
        <taxon>Archelosauria</taxon>
        <taxon>Archosauria</taxon>
        <taxon>Dinosauria</taxon>
        <taxon>Saurischia</taxon>
        <taxon>Theropoda</taxon>
        <taxon>Coelurosauria</taxon>
        <taxon>Aves</taxon>
        <taxon>Neognathae</taxon>
        <taxon>Neoaves</taxon>
        <taxon>Otidimorphae</taxon>
        <taxon>Cuculiformes</taxon>
        <taxon>Coccyzidae</taxon>
        <taxon>Piaya</taxon>
    </lineage>
</organism>
<feature type="non-terminal residue" evidence="5">
    <location>
        <position position="1"/>
    </location>
</feature>
<sequence>LLLAQVTLGVIGYTQRDSVAAAAAASAQELIRGYPTLGAPGDPHESWDALQQQLGCCGWTGPQDWEPPGTVACSCLRAPNSTQGRPTALPHGRCPT</sequence>
<gene>
    <name evidence="5" type="primary">Cd82_0</name>
    <name evidence="5" type="ORF">PIACAY_R15326</name>
</gene>
<proteinExistence type="predicted"/>
<evidence type="ECO:0000256" key="2">
    <source>
        <dbReference type="ARBA" id="ARBA00022692"/>
    </source>
</evidence>